<sequence>MKLLLLFLFSLTTILSESFPQNKMVREKRQSTFLEGLGGPLALKPHAGKNDTINRTASTAEAMPSQTTTKTVPITTKTTTTRMTTTAPIRTTEATKIKELKAKPKLASTTSAKTATTVATAVRTSSSKPTTTVRAPMSTLSAKARIQVPKPTTSGRPADTHAKIKPTTAVTKQESTRTTYSGPSPCCQSCDLMRTLLFGRCACVTTSNCQPKQRTIEQRPCENLNNANMDKLKREIFQEFSKQLDSLKKDIMSGKWVSKESPC</sequence>
<proteinExistence type="predicted"/>
<gene>
    <name evidence="2" type="ORF">M514_03889</name>
</gene>
<organism evidence="2">
    <name type="scientific">Trichuris suis</name>
    <name type="common">pig whipworm</name>
    <dbReference type="NCBI Taxonomy" id="68888"/>
    <lineage>
        <taxon>Eukaryota</taxon>
        <taxon>Metazoa</taxon>
        <taxon>Ecdysozoa</taxon>
        <taxon>Nematoda</taxon>
        <taxon>Enoplea</taxon>
        <taxon>Dorylaimia</taxon>
        <taxon>Trichinellida</taxon>
        <taxon>Trichuridae</taxon>
        <taxon>Trichuris</taxon>
    </lineage>
</organism>
<dbReference type="AlphaFoldDB" id="A0A085N907"/>
<evidence type="ECO:0000256" key="1">
    <source>
        <dbReference type="SAM" id="SignalP"/>
    </source>
</evidence>
<accession>A0A085N907</accession>
<dbReference type="EMBL" id="KL367530">
    <property type="protein sequence ID" value="KFD65953.1"/>
    <property type="molecule type" value="Genomic_DNA"/>
</dbReference>
<dbReference type="Proteomes" id="UP000030758">
    <property type="component" value="Unassembled WGS sequence"/>
</dbReference>
<keyword evidence="1" id="KW-0732">Signal</keyword>
<feature type="chain" id="PRO_5001795731" evidence="1">
    <location>
        <begin position="17"/>
        <end position="263"/>
    </location>
</feature>
<name>A0A085N907_9BILA</name>
<feature type="signal peptide" evidence="1">
    <location>
        <begin position="1"/>
        <end position="16"/>
    </location>
</feature>
<evidence type="ECO:0000313" key="2">
    <source>
        <dbReference type="EMBL" id="KFD65953.1"/>
    </source>
</evidence>
<protein>
    <submittedName>
        <fullName evidence="2">Uncharacterized protein</fullName>
    </submittedName>
</protein>
<reference evidence="2" key="1">
    <citation type="journal article" date="2014" name="Nat. Genet.">
        <title>Genome and transcriptome of the porcine whipworm Trichuris suis.</title>
        <authorList>
            <person name="Jex A.R."/>
            <person name="Nejsum P."/>
            <person name="Schwarz E.M."/>
            <person name="Hu L."/>
            <person name="Young N.D."/>
            <person name="Hall R.S."/>
            <person name="Korhonen P.K."/>
            <person name="Liao S."/>
            <person name="Thamsborg S."/>
            <person name="Xia J."/>
            <person name="Xu P."/>
            <person name="Wang S."/>
            <person name="Scheerlinck J.P."/>
            <person name="Hofmann A."/>
            <person name="Sternberg P.W."/>
            <person name="Wang J."/>
            <person name="Gasser R.B."/>
        </authorList>
    </citation>
    <scope>NUCLEOTIDE SEQUENCE [LARGE SCALE GENOMIC DNA]</scope>
    <source>
        <strain evidence="2">DCEP-RM93F</strain>
    </source>
</reference>